<feature type="transmembrane region" description="Helical" evidence="2">
    <location>
        <begin position="80"/>
        <end position="99"/>
    </location>
</feature>
<evidence type="ECO:0000256" key="1">
    <source>
        <dbReference type="SAM" id="MobiDB-lite"/>
    </source>
</evidence>
<organism evidence="3 4">
    <name type="scientific">Craurococcus roseus</name>
    <dbReference type="NCBI Taxonomy" id="77585"/>
    <lineage>
        <taxon>Bacteria</taxon>
        <taxon>Pseudomonadati</taxon>
        <taxon>Pseudomonadota</taxon>
        <taxon>Alphaproteobacteria</taxon>
        <taxon>Acetobacterales</taxon>
        <taxon>Acetobacteraceae</taxon>
        <taxon>Craurococcus</taxon>
    </lineage>
</organism>
<dbReference type="EMBL" id="BAAAFZ010000062">
    <property type="protein sequence ID" value="GAA0596812.1"/>
    <property type="molecule type" value="Genomic_DNA"/>
</dbReference>
<keyword evidence="2" id="KW-0812">Transmembrane</keyword>
<sequence>MSDAASPTAAQRAAGAGAVRRAPPKRRPSPAGAGAASRGARGKGRGPARFPAAFRWVRVLLLVAAVVVGLPLAHAMFGEVVALLGGACLLGFLLGRWTAPGG</sequence>
<keyword evidence="4" id="KW-1185">Reference proteome</keyword>
<feature type="transmembrane region" description="Helical" evidence="2">
    <location>
        <begin position="53"/>
        <end position="74"/>
    </location>
</feature>
<feature type="compositionally biased region" description="Low complexity" evidence="1">
    <location>
        <begin position="1"/>
        <end position="21"/>
    </location>
</feature>
<accession>A0ABP3QST9</accession>
<evidence type="ECO:0000256" key="2">
    <source>
        <dbReference type="SAM" id="Phobius"/>
    </source>
</evidence>
<keyword evidence="2" id="KW-0472">Membrane</keyword>
<gene>
    <name evidence="3" type="ORF">GCM10009416_38870</name>
</gene>
<protein>
    <submittedName>
        <fullName evidence="3">Uncharacterized protein</fullName>
    </submittedName>
</protein>
<feature type="region of interest" description="Disordered" evidence="1">
    <location>
        <begin position="1"/>
        <end position="46"/>
    </location>
</feature>
<evidence type="ECO:0000313" key="4">
    <source>
        <dbReference type="Proteomes" id="UP001501588"/>
    </source>
</evidence>
<name>A0ABP3QST9_9PROT</name>
<feature type="compositionally biased region" description="Low complexity" evidence="1">
    <location>
        <begin position="29"/>
        <end position="39"/>
    </location>
</feature>
<comment type="caution">
    <text evidence="3">The sequence shown here is derived from an EMBL/GenBank/DDBJ whole genome shotgun (WGS) entry which is preliminary data.</text>
</comment>
<keyword evidence="2" id="KW-1133">Transmembrane helix</keyword>
<evidence type="ECO:0000313" key="3">
    <source>
        <dbReference type="EMBL" id="GAA0596812.1"/>
    </source>
</evidence>
<reference evidence="4" key="1">
    <citation type="journal article" date="2019" name="Int. J. Syst. Evol. Microbiol.">
        <title>The Global Catalogue of Microorganisms (GCM) 10K type strain sequencing project: providing services to taxonomists for standard genome sequencing and annotation.</title>
        <authorList>
            <consortium name="The Broad Institute Genomics Platform"/>
            <consortium name="The Broad Institute Genome Sequencing Center for Infectious Disease"/>
            <person name="Wu L."/>
            <person name="Ma J."/>
        </authorList>
    </citation>
    <scope>NUCLEOTIDE SEQUENCE [LARGE SCALE GENOMIC DNA]</scope>
    <source>
        <strain evidence="4">JCM 9933</strain>
    </source>
</reference>
<dbReference type="Proteomes" id="UP001501588">
    <property type="component" value="Unassembled WGS sequence"/>
</dbReference>
<proteinExistence type="predicted"/>